<dbReference type="InterPro" id="IPR052763">
    <property type="entry name" value="DnaJ_C4"/>
</dbReference>
<dbReference type="InterPro" id="IPR001623">
    <property type="entry name" value="DnaJ_domain"/>
</dbReference>
<dbReference type="InterPro" id="IPR036869">
    <property type="entry name" value="J_dom_sf"/>
</dbReference>
<dbReference type="HOGENOM" id="CLU_052555_1_0_1"/>
<evidence type="ECO:0000313" key="3">
    <source>
        <dbReference type="EMBL" id="EPS97251.1"/>
    </source>
</evidence>
<dbReference type="CDD" id="cd06257">
    <property type="entry name" value="DnaJ"/>
    <property type="match status" value="1"/>
</dbReference>
<dbReference type="Gene3D" id="1.10.287.110">
    <property type="entry name" value="DnaJ domain"/>
    <property type="match status" value="1"/>
</dbReference>
<dbReference type="OrthoDB" id="259708at2759"/>
<dbReference type="InParanoid" id="S8DVT9"/>
<feature type="domain" description="J" evidence="2">
    <location>
        <begin position="83"/>
        <end position="150"/>
    </location>
</feature>
<dbReference type="PRINTS" id="PR00625">
    <property type="entry name" value="JDOMAIN"/>
</dbReference>
<sequence length="321" mass="36396">MFSYVLSSATSYFHLPIEEDKDSEEEFPTSRHIAWTPSAESTDSEDSDLGVPPTSLALPPNRSEARRNHKDRAIIHEILSENDLYRILGIPRGPRTDKMALRRAYLSRSKACHPDKSPDNPEATRAFQKVSVAYDVLSTPSSRRLYDSQPPQSYDIFASRPAAPPQETFRGVIIGVFNDLLDGDLDMVRSLLRTVNDLNPSLRLGEDGINSVLLSLQAIRERALTCRTCLLALHHELSHLLEVQRAFHDLSYFDVRRRSCLTIRLARLTVALPIALERALSQETDDLFERAPDKTALLNARVYRLLRGLVHVLERMEHVFS</sequence>
<dbReference type="Pfam" id="PF00226">
    <property type="entry name" value="DnaJ"/>
    <property type="match status" value="1"/>
</dbReference>
<feature type="region of interest" description="Disordered" evidence="1">
    <location>
        <begin position="17"/>
        <end position="65"/>
    </location>
</feature>
<dbReference type="SMART" id="SM00271">
    <property type="entry name" value="DnaJ"/>
    <property type="match status" value="1"/>
</dbReference>
<evidence type="ECO:0000256" key="1">
    <source>
        <dbReference type="SAM" id="MobiDB-lite"/>
    </source>
</evidence>
<dbReference type="EMBL" id="KE504177">
    <property type="protein sequence ID" value="EPS97251.1"/>
    <property type="molecule type" value="Genomic_DNA"/>
</dbReference>
<organism evidence="3 4">
    <name type="scientific">Fomitopsis schrenkii</name>
    <name type="common">Brown rot fungus</name>
    <dbReference type="NCBI Taxonomy" id="2126942"/>
    <lineage>
        <taxon>Eukaryota</taxon>
        <taxon>Fungi</taxon>
        <taxon>Dikarya</taxon>
        <taxon>Basidiomycota</taxon>
        <taxon>Agaricomycotina</taxon>
        <taxon>Agaricomycetes</taxon>
        <taxon>Polyporales</taxon>
        <taxon>Fomitopsis</taxon>
    </lineage>
</organism>
<dbReference type="STRING" id="743788.S8DVT9"/>
<accession>S8DVT9</accession>
<keyword evidence="4" id="KW-1185">Reference proteome</keyword>
<protein>
    <recommendedName>
        <fullName evidence="2">J domain-containing protein</fullName>
    </recommendedName>
</protein>
<dbReference type="SUPFAM" id="SSF46565">
    <property type="entry name" value="Chaperone J-domain"/>
    <property type="match status" value="1"/>
</dbReference>
<dbReference type="Proteomes" id="UP000015241">
    <property type="component" value="Unassembled WGS sequence"/>
</dbReference>
<dbReference type="AlphaFoldDB" id="S8DVT9"/>
<dbReference type="PROSITE" id="PS50076">
    <property type="entry name" value="DNAJ_2"/>
    <property type="match status" value="1"/>
</dbReference>
<evidence type="ECO:0000259" key="2">
    <source>
        <dbReference type="PROSITE" id="PS50076"/>
    </source>
</evidence>
<dbReference type="eggNOG" id="KOG0715">
    <property type="taxonomic scope" value="Eukaryota"/>
</dbReference>
<name>S8DVT9_FOMSC</name>
<reference evidence="3 4" key="1">
    <citation type="journal article" date="2012" name="Science">
        <title>The Paleozoic origin of enzymatic lignin decomposition reconstructed from 31 fungal genomes.</title>
        <authorList>
            <person name="Floudas D."/>
            <person name="Binder M."/>
            <person name="Riley R."/>
            <person name="Barry K."/>
            <person name="Blanchette R.A."/>
            <person name="Henrissat B."/>
            <person name="Martinez A.T."/>
            <person name="Otillar R."/>
            <person name="Spatafora J.W."/>
            <person name="Yadav J.S."/>
            <person name="Aerts A."/>
            <person name="Benoit I."/>
            <person name="Boyd A."/>
            <person name="Carlson A."/>
            <person name="Copeland A."/>
            <person name="Coutinho P.M."/>
            <person name="de Vries R.P."/>
            <person name="Ferreira P."/>
            <person name="Findley K."/>
            <person name="Foster B."/>
            <person name="Gaskell J."/>
            <person name="Glotzer D."/>
            <person name="Gorecki P."/>
            <person name="Heitman J."/>
            <person name="Hesse C."/>
            <person name="Hori C."/>
            <person name="Igarashi K."/>
            <person name="Jurgens J.A."/>
            <person name="Kallen N."/>
            <person name="Kersten P."/>
            <person name="Kohler A."/>
            <person name="Kuees U."/>
            <person name="Kumar T.K.A."/>
            <person name="Kuo A."/>
            <person name="LaButti K."/>
            <person name="Larrondo L.F."/>
            <person name="Lindquist E."/>
            <person name="Ling A."/>
            <person name="Lombard V."/>
            <person name="Lucas S."/>
            <person name="Lundell T."/>
            <person name="Martin R."/>
            <person name="McLaughlin D.J."/>
            <person name="Morgenstern I."/>
            <person name="Morin E."/>
            <person name="Murat C."/>
            <person name="Nagy L.G."/>
            <person name="Nolan M."/>
            <person name="Ohm R.A."/>
            <person name="Patyshakuliyeva A."/>
            <person name="Rokas A."/>
            <person name="Ruiz-Duenas F.J."/>
            <person name="Sabat G."/>
            <person name="Salamov A."/>
            <person name="Samejima M."/>
            <person name="Schmutz J."/>
            <person name="Slot J.C."/>
            <person name="St John F."/>
            <person name="Stenlid J."/>
            <person name="Sun H."/>
            <person name="Sun S."/>
            <person name="Syed K."/>
            <person name="Tsang A."/>
            <person name="Wiebenga A."/>
            <person name="Young D."/>
            <person name="Pisabarro A."/>
            <person name="Eastwood D.C."/>
            <person name="Martin F."/>
            <person name="Cullen D."/>
            <person name="Grigoriev I.V."/>
            <person name="Hibbett D.S."/>
        </authorList>
    </citation>
    <scope>NUCLEOTIDE SEQUENCE</scope>
    <source>
        <strain evidence="4">FP-58527</strain>
    </source>
</reference>
<dbReference type="PANTHER" id="PTHR44825">
    <property type="match status" value="1"/>
</dbReference>
<gene>
    <name evidence="3" type="ORF">FOMPIDRAFT_1032027</name>
</gene>
<dbReference type="PANTHER" id="PTHR44825:SF1">
    <property type="entry name" value="DNAJ HOMOLOG SUBFAMILY C MEMBER 4"/>
    <property type="match status" value="1"/>
</dbReference>
<evidence type="ECO:0000313" key="4">
    <source>
        <dbReference type="Proteomes" id="UP000015241"/>
    </source>
</evidence>
<proteinExistence type="predicted"/>